<evidence type="ECO:0000256" key="11">
    <source>
        <dbReference type="ARBA" id="ARBA00022832"/>
    </source>
</evidence>
<organism evidence="32 33">
    <name type="scientific">Polypterus senegalus</name>
    <name type="common">Senegal bichir</name>
    <dbReference type="NCBI Taxonomy" id="55291"/>
    <lineage>
        <taxon>Eukaryota</taxon>
        <taxon>Metazoa</taxon>
        <taxon>Chordata</taxon>
        <taxon>Craniata</taxon>
        <taxon>Vertebrata</taxon>
        <taxon>Euteleostomi</taxon>
        <taxon>Actinopterygii</taxon>
        <taxon>Polypteriformes</taxon>
        <taxon>Polypteridae</taxon>
        <taxon>Polypterus</taxon>
    </lineage>
</organism>
<sequence>MPGRLYVHPDSPATGMHWMRQLVSFQKLKLTNNHLDPFGHIILNSMHKYQPRLHIVKADENNGFSSKNTAFCTHIFHETAFISVTSYQNHKITQLKIENNPFAKGFRGSDESDMRLSRLQSKDYPVISKNIVRQTLVSAHSQFLGKPVSSPQCGSQQCDISTHVPLGALDTHDLPFNSFSTPRDSNLLYHCFKRTDGRHLDLTCKRPYLETSSIIDERYCHPAASYEQAAQNYPNSNDPAGSGEACMYTAAEGDISGSPGAEDHPTLSSLNCNMWASVSPYTSYNVQTMETMAYSTFSTHFSTASVMPRLATPMSGSRSQAATDGHLTIYSPPPQSEICQRTTPSSSPNQSSRNRVAPHLLYERKPSLSCLGVTGRRTAGREGSGNREAWKWKPQRERSGRWVKSQVSVWRVHDRSQESGGLQTNRIHSLAHVIFEFEASLSLVSGDPEFFSFLLALRACQISGVVMADQVPSVKEPLDSQAILPHFTIGSVSEDNSEDEISGMAKGGLPDDKDRSLSPASVNSDSLPDLGFVSLDGLSHHIRPSMSGLHLVKQGRDRKKIDLQRDFTVASPAEFVTRFGGTKVIEKVLIANNGIAAVKCMRSIRRWSYEMFRNERAIRFVVMVTPEDLKANAEYIKMADHYVPVPGGANNNNYANVELILDIAKRIPVQAVWAGWGHASENPKLPELLQKNGIAFMGPPSQAMWALGDKIASSIVAQTAGIPTLPWSGSGLTVDWSENDQKKNIINVPPELYEKGCIRDVEEGLQAAENVGYPVMIKASEGGGGKGIRKVNSAEDFPNLFRQVQTEVPGSPIFVMRLAKHARHLEVQILADQYGNAISLFGRDCSVQRRHQKIIEEAPATIATHAIFENMEQCAVKLAKMVGYVSAGTVEYLYSQDGSFYFLELNPRLQVEHPCTEMVADVNLPSAQLQIAMGIPLHRIKDIRVLYGMPPWADTQIDFVGLSTTPSPRGHVIAARITSENPDEGFKPSSGTVQELNFRSSKNVWGYFSVAAAGGLHEFADSQFGHCFSWGENREEAISNMVVALKELSIRGDFRTTVEYLIKLLETESFQHNNIDTGWLDRLITEKVQAERPDTMLGVVCGALHVADVSFRNSVSNFLHSLERGQVLPAHTLLNTVDVELIYEVTKYVLQVTRQSLNSYVVIMNNSCVEVDVHRLSDGGLLLSYDGSSYTTYMKEEVDRYRITIGNKTCVFEKENDPSLLRSPSAGKLIQYTVEDGGHIFAGQCYAEIEVMKMVMTLTAAESGCIHYVKRAGAVLEPGCVIARLQLDDPSRVQQAELFTGYLPQIQSMALRGEKLHRIFHSVLDHLVNVMNGFCLPEPFFSSKVKAWVERLMKTLRDPSLPLLELQDIMTSVSGRIPPAVEKAIKKVMAQYASNITSVLCQFPSQQIANILDSHAATLNRKSEREVFFMNTQSIVQLIQKYRSGIRGHMKAVVMDLLRQYLKVEIQFQHGHYDKCVFTLREENKGDMSSVLNYIFSHAQVTKKNLLVTMLIDQLCGRDPTLTDELMAILTELTQLSKTTNAKVALRARQILIASHLPSYELRHNQVESIFLSAIDMYGHQFCIENLQVYVRRAYIAYELNSVQHRQLKDGTCVVEFQFMLPSSHPNRMSFSSNLNHYGMTHVASVSDVLLDTSFTPPCQRMGAMVSFRSFEEFVRNIDDVMSCFSDSPPPSPTFPDPGHSALYSEEDTKSTQEEPIHILNVAIKTDSDIEDDALAAMFKEFTKSKRSVLFDHGIRRLTFLVAQKREFPKFFTFRVRDKFEEDRIYRHLEPALAFQLELNRMRNFDLTAIPCANHKMHLYLGAAKVEVGTEVTDYRFFVRAIIRHSDLVTKEASFEYLQNEGERLLLEAMDELEVAFNNTNVRTDCNHIFLNFVPTVIMDPSKIEESVRSMVMRYGSRLWKLRVLQAELKINIRLTPTGKAIPIRLFLTNESGYYLDISLYKEVTDSRSAQIMFHAYGDKQGPLHGMLINTPYVTKDLLQSKRFQAQSLGTTYVYDFPEMFRQSLLKLWECVNAYADIPKCPLPSDLLTYTELVLDPQGQLVQMNRLPGGNETGMVAWKMTLKTPEYPAGRDIIVISNDITHKIGSFGPQEDLLFQQASEMARTSGIPRIYIAANSGARIGLAEEIRHMFHVAWQDPTDPYKGFKYLYLTPQDYKKVSALNSVHCEHVEDEGESRYKITDIIGKEDGLGVENLRGSGMIAGESSLAYEEIITMNLVTCRAIGIGAYLVRLGQRIIQVENSHIILTGAGALNKVLGREVYTSNNQLGGIQIMHNNGVTHSTVCDDFEGVYTLLLWLSYMPKCTSSPVPILTPQDPIERSVDFVPTKAPYDPRWMLAGRPSQTLLFAQKLISWMLWLNCRLGGIPTGVVAVETRSVELSIPADPANLDSEAKIIQQAGQVWFPDSAFKTAQAIKDFNREGLPLMVFANWRGFSGGMKDMYDQILKFGAYIVDGLREYRQPVLVYIPPQAELRGGSWVVIDPTINPRHMEMYADKDSRGGVLEPEGTVEIKFRKKDLVKTMRRIDTVYIQLAERLGTPELTVQERKELEAKLKEREEFLLPIYHQVAVQFADLHDTPGRMQDKGVITDILEWRSSRSFFYWRLRRLLLEDTVKGKIHTANTELTDGQIQAMLRRWFVEAEGAVKAYLWDNNKEVVQWLERQLAEDEGARSVIDENIKYIRRDYLLKQIRSLVQANPEVAMDSIVHMTQHISSTQRAEIVRILSTMDAPSST</sequence>
<dbReference type="InterPro" id="IPR011762">
    <property type="entry name" value="COA_CT_N"/>
</dbReference>
<dbReference type="PRINTS" id="PR00937">
    <property type="entry name" value="TBOX"/>
</dbReference>
<evidence type="ECO:0000256" key="13">
    <source>
        <dbReference type="ARBA" id="ARBA00022990"/>
    </source>
</evidence>
<feature type="domain" description="CoA carboxyltransferase C-terminal" evidence="31">
    <location>
        <begin position="2334"/>
        <end position="2635"/>
    </location>
</feature>
<dbReference type="InterPro" id="IPR008967">
    <property type="entry name" value="p53-like_TF_DNA-bd_sf"/>
</dbReference>
<comment type="subcellular location">
    <subcellularLocation>
        <location evidence="2">Cytoplasm</location>
    </subcellularLocation>
    <subcellularLocation>
        <location evidence="23">Nucleus</location>
    </subcellularLocation>
</comment>
<keyword evidence="10 24" id="KW-0547">Nucleotide-binding</keyword>
<feature type="domain" description="CoA carboxyltransferase N-terminal" evidence="30">
    <location>
        <begin position="1992"/>
        <end position="2330"/>
    </location>
</feature>
<dbReference type="FunFam" id="3.90.1770.10:FF:000001">
    <property type="entry name" value="acetyl-CoA carboxylase 1"/>
    <property type="match status" value="1"/>
</dbReference>
<keyword evidence="11" id="KW-0276">Fatty acid metabolism</keyword>
<evidence type="ECO:0000259" key="28">
    <source>
        <dbReference type="PROSITE" id="PS50975"/>
    </source>
</evidence>
<evidence type="ECO:0000256" key="25">
    <source>
        <dbReference type="SAM" id="MobiDB-lite"/>
    </source>
</evidence>
<comment type="pathway">
    <text evidence="3">Lipid metabolism; malonyl-CoA biosynthesis; malonyl-CoA from acetyl-CoA: step 1/1.</text>
</comment>
<evidence type="ECO:0000256" key="10">
    <source>
        <dbReference type="ARBA" id="ARBA00022741"/>
    </source>
</evidence>
<dbReference type="Pfam" id="PF02785">
    <property type="entry name" value="Biotin_carb_C"/>
    <property type="match status" value="1"/>
</dbReference>
<proteinExistence type="predicted"/>
<keyword evidence="13" id="KW-0007">Acetylation</keyword>
<dbReference type="PROSITE" id="PS01264">
    <property type="entry name" value="TBOX_2"/>
    <property type="match status" value="1"/>
</dbReference>
<dbReference type="PROSITE" id="PS50975">
    <property type="entry name" value="ATP_GRASP"/>
    <property type="match status" value="1"/>
</dbReference>
<evidence type="ECO:0000259" key="31">
    <source>
        <dbReference type="PROSITE" id="PS50989"/>
    </source>
</evidence>
<evidence type="ECO:0000256" key="18">
    <source>
        <dbReference type="ARBA" id="ARBA00023163"/>
    </source>
</evidence>
<dbReference type="GO" id="GO:0005524">
    <property type="term" value="F:ATP binding"/>
    <property type="evidence" value="ECO:0007669"/>
    <property type="project" value="UniProtKB-UniRule"/>
</dbReference>
<dbReference type="Gene3D" id="3.90.1770.10">
    <property type="entry name" value="PreATP-grasp domain"/>
    <property type="match status" value="1"/>
</dbReference>
<protein>
    <recommendedName>
        <fullName evidence="4">acetyl-CoA carboxylase</fullName>
        <ecNumber evidence="4">6.4.1.2</ecNumber>
    </recommendedName>
</protein>
<dbReference type="Pfam" id="PF02786">
    <property type="entry name" value="CPSase_L_D2"/>
    <property type="match status" value="1"/>
</dbReference>
<evidence type="ECO:0000256" key="9">
    <source>
        <dbReference type="ARBA" id="ARBA00022723"/>
    </source>
</evidence>
<evidence type="ECO:0000259" key="29">
    <source>
        <dbReference type="PROSITE" id="PS50979"/>
    </source>
</evidence>
<feature type="domain" description="Biotin carboxylation" evidence="29">
    <location>
        <begin position="584"/>
        <end position="1085"/>
    </location>
</feature>
<keyword evidence="20 23" id="KW-0539">Nucleus</keyword>
<feature type="region of interest" description="Disordered" evidence="25">
    <location>
        <begin position="493"/>
        <end position="522"/>
    </location>
</feature>
<dbReference type="SMART" id="SM00425">
    <property type="entry name" value="TBOX"/>
    <property type="match status" value="1"/>
</dbReference>
<evidence type="ECO:0000256" key="7">
    <source>
        <dbReference type="ARBA" id="ARBA00022553"/>
    </source>
</evidence>
<dbReference type="InterPro" id="IPR011054">
    <property type="entry name" value="Rudment_hybrid_motif"/>
</dbReference>
<gene>
    <name evidence="32" type="primary">Acac</name>
    <name evidence="32" type="ORF">GTO96_0019463</name>
</gene>
<dbReference type="Gene3D" id="3.40.50.20">
    <property type="match status" value="1"/>
</dbReference>
<evidence type="ECO:0000313" key="33">
    <source>
        <dbReference type="Proteomes" id="UP000886611"/>
    </source>
</evidence>
<keyword evidence="15" id="KW-0443">Lipid metabolism</keyword>
<dbReference type="PROSITE" id="PS50989">
    <property type="entry name" value="COA_CT_CTER"/>
    <property type="match status" value="1"/>
</dbReference>
<dbReference type="InterPro" id="IPR000089">
    <property type="entry name" value="Biotin_lipoyl"/>
</dbReference>
<evidence type="ECO:0000256" key="17">
    <source>
        <dbReference type="ARBA" id="ARBA00023160"/>
    </source>
</evidence>
<feature type="non-terminal residue" evidence="32">
    <location>
        <position position="1"/>
    </location>
</feature>
<dbReference type="SUPFAM" id="SSF51246">
    <property type="entry name" value="Rudiment single hybrid motif"/>
    <property type="match status" value="1"/>
</dbReference>
<feature type="domain" description="ATP-grasp" evidence="28">
    <location>
        <begin position="742"/>
        <end position="933"/>
    </location>
</feature>
<dbReference type="FunFam" id="2.40.460.10:FF:000001">
    <property type="entry name" value="Acetyl-CoA carboxylase 1"/>
    <property type="match status" value="1"/>
</dbReference>
<dbReference type="SMART" id="SM00878">
    <property type="entry name" value="Biotin_carb_C"/>
    <property type="match status" value="1"/>
</dbReference>
<dbReference type="InterPro" id="IPR011053">
    <property type="entry name" value="Single_hybrid_motif"/>
</dbReference>
<evidence type="ECO:0000256" key="12">
    <source>
        <dbReference type="ARBA" id="ARBA00022840"/>
    </source>
</evidence>
<dbReference type="InterPro" id="IPR034733">
    <property type="entry name" value="AcCoA_carboxyl_beta"/>
</dbReference>
<dbReference type="Gene3D" id="3.90.226.10">
    <property type="entry name" value="2-enoyl-CoA Hydratase, Chain A, domain 1"/>
    <property type="match status" value="2"/>
</dbReference>
<dbReference type="InterPro" id="IPR005482">
    <property type="entry name" value="Biotin_COase_C"/>
</dbReference>
<dbReference type="SUPFAM" id="SSF49417">
    <property type="entry name" value="p53-like transcription factors"/>
    <property type="match status" value="1"/>
</dbReference>
<keyword evidence="17" id="KW-0275">Fatty acid biosynthesis</keyword>
<feature type="domain" description="T-box" evidence="26">
    <location>
        <begin position="1"/>
        <end position="108"/>
    </location>
</feature>
<dbReference type="Proteomes" id="UP000886611">
    <property type="component" value="Unassembled WGS sequence"/>
</dbReference>
<dbReference type="InterPro" id="IPR011761">
    <property type="entry name" value="ATP-grasp"/>
</dbReference>
<evidence type="ECO:0000256" key="2">
    <source>
        <dbReference type="ARBA" id="ARBA00004496"/>
    </source>
</evidence>
<dbReference type="SUPFAM" id="SSF51230">
    <property type="entry name" value="Single hybrid motif"/>
    <property type="match status" value="1"/>
</dbReference>
<dbReference type="Pfam" id="PF00907">
    <property type="entry name" value="T-box"/>
    <property type="match status" value="1"/>
</dbReference>
<keyword evidence="22" id="KW-0511">Multifunctional enzyme</keyword>
<evidence type="ECO:0000256" key="22">
    <source>
        <dbReference type="ARBA" id="ARBA00023268"/>
    </source>
</evidence>
<dbReference type="GO" id="GO:0003700">
    <property type="term" value="F:DNA-binding transcription factor activity"/>
    <property type="evidence" value="ECO:0007669"/>
    <property type="project" value="InterPro"/>
</dbReference>
<keyword evidence="6" id="KW-0444">Lipid biosynthesis</keyword>
<keyword evidence="5" id="KW-0963">Cytoplasm</keyword>
<keyword evidence="7" id="KW-0597">Phosphoprotein</keyword>
<dbReference type="InterPro" id="IPR016185">
    <property type="entry name" value="PreATP-grasp_dom_sf"/>
</dbReference>
<evidence type="ECO:0000256" key="4">
    <source>
        <dbReference type="ARBA" id="ARBA00013058"/>
    </source>
</evidence>
<feature type="region of interest" description="Disordered" evidence="25">
    <location>
        <begin position="312"/>
        <end position="353"/>
    </location>
</feature>
<reference evidence="32 33" key="1">
    <citation type="journal article" date="2021" name="Cell">
        <title>Tracing the genetic footprints of vertebrate landing in non-teleost ray-finned fishes.</title>
        <authorList>
            <person name="Bi X."/>
            <person name="Wang K."/>
            <person name="Yang L."/>
            <person name="Pan H."/>
            <person name="Jiang H."/>
            <person name="Wei Q."/>
            <person name="Fang M."/>
            <person name="Yu H."/>
            <person name="Zhu C."/>
            <person name="Cai Y."/>
            <person name="He Y."/>
            <person name="Gan X."/>
            <person name="Zeng H."/>
            <person name="Yu D."/>
            <person name="Zhu Y."/>
            <person name="Jiang H."/>
            <person name="Qiu Q."/>
            <person name="Yang H."/>
            <person name="Zhang Y.E."/>
            <person name="Wang W."/>
            <person name="Zhu M."/>
            <person name="He S."/>
            <person name="Zhang G."/>
        </authorList>
    </citation>
    <scope>NUCLEOTIDE SEQUENCE [LARGE SCALE GENOMIC DNA]</scope>
    <source>
        <strain evidence="32">Bchr_013</strain>
    </source>
</reference>
<keyword evidence="12 24" id="KW-0067">ATP-binding</keyword>
<dbReference type="PROSITE" id="PS00867">
    <property type="entry name" value="CPSASE_2"/>
    <property type="match status" value="1"/>
</dbReference>
<dbReference type="FunFam" id="2.40.50.100:FF:000005">
    <property type="entry name" value="Acetyl-CoA carboxylase 1"/>
    <property type="match status" value="1"/>
</dbReference>
<evidence type="ECO:0000256" key="21">
    <source>
        <dbReference type="ARBA" id="ARBA00023267"/>
    </source>
</evidence>
<evidence type="ECO:0000256" key="1">
    <source>
        <dbReference type="ARBA" id="ARBA00001953"/>
    </source>
</evidence>
<dbReference type="GO" id="GO:0045893">
    <property type="term" value="P:positive regulation of DNA-templated transcription"/>
    <property type="evidence" value="ECO:0007669"/>
    <property type="project" value="InterPro"/>
</dbReference>
<comment type="caution">
    <text evidence="32">The sequence shown here is derived from an EMBL/GenBank/DDBJ whole genome shotgun (WGS) entry which is preliminary data.</text>
</comment>
<dbReference type="Gene3D" id="3.30.1490.20">
    <property type="entry name" value="ATP-grasp fold, A domain"/>
    <property type="match status" value="1"/>
</dbReference>
<dbReference type="SUPFAM" id="SSF52440">
    <property type="entry name" value="PreATP-grasp domain"/>
    <property type="match status" value="1"/>
</dbReference>
<dbReference type="PROSITE" id="PS50968">
    <property type="entry name" value="BIOTINYL_LIPOYL"/>
    <property type="match status" value="1"/>
</dbReference>
<dbReference type="GO" id="GO:0003677">
    <property type="term" value="F:DNA binding"/>
    <property type="evidence" value="ECO:0007669"/>
    <property type="project" value="UniProtKB-UniRule"/>
</dbReference>
<comment type="cofactor">
    <cofactor evidence="1">
        <name>biotin</name>
        <dbReference type="ChEBI" id="CHEBI:57586"/>
    </cofactor>
</comment>
<dbReference type="InterPro" id="IPR046360">
    <property type="entry name" value="T-box_DNA-bd"/>
</dbReference>
<evidence type="ECO:0000256" key="3">
    <source>
        <dbReference type="ARBA" id="ARBA00004956"/>
    </source>
</evidence>
<evidence type="ECO:0000313" key="32">
    <source>
        <dbReference type="EMBL" id="KAG2458711.1"/>
    </source>
</evidence>
<evidence type="ECO:0000256" key="16">
    <source>
        <dbReference type="ARBA" id="ARBA00023125"/>
    </source>
</evidence>
<evidence type="ECO:0000256" key="5">
    <source>
        <dbReference type="ARBA" id="ARBA00022490"/>
    </source>
</evidence>
<name>A0A8X8BKF2_POLSE</name>
<dbReference type="CDD" id="cd06850">
    <property type="entry name" value="biotinyl_domain"/>
    <property type="match status" value="1"/>
</dbReference>
<keyword evidence="8" id="KW-0436">Ligase</keyword>
<evidence type="ECO:0000259" key="26">
    <source>
        <dbReference type="PROSITE" id="PS50252"/>
    </source>
</evidence>
<keyword evidence="9" id="KW-0479">Metal-binding</keyword>
<dbReference type="InterPro" id="IPR011763">
    <property type="entry name" value="COA_CT_C"/>
</dbReference>
<evidence type="ECO:0000256" key="8">
    <source>
        <dbReference type="ARBA" id="ARBA00022598"/>
    </source>
</evidence>
<dbReference type="PROSITE" id="PS00866">
    <property type="entry name" value="CPSASE_1"/>
    <property type="match status" value="1"/>
</dbReference>
<dbReference type="GO" id="GO:0005634">
    <property type="term" value="C:nucleus"/>
    <property type="evidence" value="ECO:0007669"/>
    <property type="project" value="UniProtKB-SubCell"/>
</dbReference>
<dbReference type="PROSITE" id="PS00188">
    <property type="entry name" value="BIOTIN"/>
    <property type="match status" value="1"/>
</dbReference>
<dbReference type="InterPro" id="IPR049076">
    <property type="entry name" value="ACCA"/>
</dbReference>
<dbReference type="InterPro" id="IPR018186">
    <property type="entry name" value="TF_T-box_CS"/>
</dbReference>
<dbReference type="GO" id="GO:0046872">
    <property type="term" value="F:metal ion binding"/>
    <property type="evidence" value="ECO:0007669"/>
    <property type="project" value="UniProtKB-KW"/>
</dbReference>
<feature type="non-terminal residue" evidence="32">
    <location>
        <position position="2748"/>
    </location>
</feature>
<dbReference type="InterPro" id="IPR005479">
    <property type="entry name" value="CPAse_ATP-bd"/>
</dbReference>
<evidence type="ECO:0000259" key="30">
    <source>
        <dbReference type="PROSITE" id="PS50980"/>
    </source>
</evidence>
<dbReference type="InterPro" id="IPR011764">
    <property type="entry name" value="Biotin_carboxylation_dom"/>
</dbReference>
<dbReference type="PROSITE" id="PS50252">
    <property type="entry name" value="TBOX_3"/>
    <property type="match status" value="1"/>
</dbReference>
<dbReference type="Pfam" id="PF01039">
    <property type="entry name" value="Carboxyl_trans"/>
    <property type="match status" value="1"/>
</dbReference>
<dbReference type="Gene3D" id="2.40.460.10">
    <property type="entry name" value="Biotin dependent carboxylase carboxyltransferase"/>
    <property type="match status" value="1"/>
</dbReference>
<evidence type="ECO:0000256" key="19">
    <source>
        <dbReference type="ARBA" id="ARBA00023211"/>
    </source>
</evidence>
<dbReference type="InterPro" id="IPR013815">
    <property type="entry name" value="ATP_grasp_subdomain_1"/>
</dbReference>
<keyword evidence="19" id="KW-0464">Manganese</keyword>
<dbReference type="InterPro" id="IPR049074">
    <property type="entry name" value="ACCA_BT"/>
</dbReference>
<keyword evidence="16 23" id="KW-0238">DNA-binding</keyword>
<dbReference type="InterPro" id="IPR029045">
    <property type="entry name" value="ClpP/crotonase-like_dom_sf"/>
</dbReference>
<dbReference type="PANTHER" id="PTHR45728:SF5">
    <property type="entry name" value="ACETYL-COA CARBOXYLASE 1"/>
    <property type="match status" value="1"/>
</dbReference>
<dbReference type="EC" id="6.4.1.2" evidence="4"/>
<dbReference type="InterPro" id="IPR005481">
    <property type="entry name" value="BC-like_N"/>
</dbReference>
<evidence type="ECO:0000259" key="27">
    <source>
        <dbReference type="PROSITE" id="PS50968"/>
    </source>
</evidence>
<dbReference type="Gene3D" id="2.40.50.100">
    <property type="match status" value="1"/>
</dbReference>
<comment type="caution">
    <text evidence="23">Lacks conserved residue(s) required for the propagation of feature annotation.</text>
</comment>
<dbReference type="PANTHER" id="PTHR45728">
    <property type="entry name" value="ACETYL-COA CARBOXYLASE, ISOFORM A"/>
    <property type="match status" value="1"/>
</dbReference>
<dbReference type="GO" id="GO:0006633">
    <property type="term" value="P:fatty acid biosynthetic process"/>
    <property type="evidence" value="ECO:0007669"/>
    <property type="project" value="UniProtKB-KW"/>
</dbReference>
<dbReference type="Pfam" id="PF08326">
    <property type="entry name" value="ACC_central"/>
    <property type="match status" value="2"/>
</dbReference>
<dbReference type="FunFam" id="3.90.226.10:FF:000010">
    <property type="entry name" value="acetyl-CoA carboxylase isoform X2"/>
    <property type="match status" value="1"/>
</dbReference>
<dbReference type="GO" id="GO:0003989">
    <property type="term" value="F:acetyl-CoA carboxylase activity"/>
    <property type="evidence" value="ECO:0007669"/>
    <property type="project" value="UniProtKB-EC"/>
</dbReference>
<keyword evidence="33" id="KW-1185">Reference proteome</keyword>
<evidence type="ECO:0000256" key="14">
    <source>
        <dbReference type="ARBA" id="ARBA00023015"/>
    </source>
</evidence>
<feature type="domain" description="Lipoyl-binding" evidence="27">
    <location>
        <begin position="1212"/>
        <end position="1286"/>
    </location>
</feature>
<evidence type="ECO:0000256" key="15">
    <source>
        <dbReference type="ARBA" id="ARBA00023098"/>
    </source>
</evidence>
<dbReference type="Pfam" id="PF21385">
    <property type="entry name" value="ACCA_BT"/>
    <property type="match status" value="1"/>
</dbReference>
<dbReference type="FunFam" id="3.30.1490.20:FF:000003">
    <property type="entry name" value="acetyl-CoA carboxylase isoform X1"/>
    <property type="match status" value="1"/>
</dbReference>
<dbReference type="EMBL" id="JAATIS010005477">
    <property type="protein sequence ID" value="KAG2458711.1"/>
    <property type="molecule type" value="Genomic_DNA"/>
</dbReference>
<keyword evidence="18" id="KW-0804">Transcription</keyword>
<feature type="compositionally biased region" description="Low complexity" evidence="25">
    <location>
        <begin position="340"/>
        <end position="353"/>
    </location>
</feature>
<dbReference type="GO" id="GO:0005739">
    <property type="term" value="C:mitochondrion"/>
    <property type="evidence" value="ECO:0007669"/>
    <property type="project" value="TreeGrafter"/>
</dbReference>
<dbReference type="Gene3D" id="2.60.40.820">
    <property type="entry name" value="Transcription factor, T-box"/>
    <property type="match status" value="1"/>
</dbReference>
<dbReference type="Pfam" id="PF00364">
    <property type="entry name" value="Biotin_lipoyl"/>
    <property type="match status" value="1"/>
</dbReference>
<keyword evidence="21" id="KW-0092">Biotin</keyword>
<evidence type="ECO:0000256" key="23">
    <source>
        <dbReference type="PROSITE-ProRule" id="PRU00201"/>
    </source>
</evidence>
<evidence type="ECO:0000256" key="24">
    <source>
        <dbReference type="PROSITE-ProRule" id="PRU00409"/>
    </source>
</evidence>
<evidence type="ECO:0000256" key="20">
    <source>
        <dbReference type="ARBA" id="ARBA00023242"/>
    </source>
</evidence>
<dbReference type="InterPro" id="IPR036960">
    <property type="entry name" value="T-box_sf"/>
</dbReference>
<dbReference type="SUPFAM" id="SSF52096">
    <property type="entry name" value="ClpP/crotonase"/>
    <property type="match status" value="2"/>
</dbReference>
<dbReference type="Gene3D" id="3.30.470.20">
    <property type="entry name" value="ATP-grasp fold, B domain"/>
    <property type="match status" value="1"/>
</dbReference>
<dbReference type="InterPro" id="IPR001882">
    <property type="entry name" value="Biotin_BS"/>
</dbReference>
<keyword evidence="14" id="KW-0805">Transcription regulation</keyword>
<dbReference type="InterPro" id="IPR013537">
    <property type="entry name" value="AcCoA_COase_cen"/>
</dbReference>
<accession>A0A8X8BKF2</accession>
<dbReference type="FunFam" id="3.40.50.20:FF:000005">
    <property type="entry name" value="acetyl-CoA carboxylase isoform X2"/>
    <property type="match status" value="1"/>
</dbReference>
<dbReference type="Pfam" id="PF00289">
    <property type="entry name" value="Biotin_carb_N"/>
    <property type="match status" value="1"/>
</dbReference>
<evidence type="ECO:0000256" key="6">
    <source>
        <dbReference type="ARBA" id="ARBA00022516"/>
    </source>
</evidence>
<dbReference type="PROSITE" id="PS50979">
    <property type="entry name" value="BC"/>
    <property type="match status" value="1"/>
</dbReference>
<dbReference type="SUPFAM" id="SSF56059">
    <property type="entry name" value="Glutathione synthetase ATP-binding domain-like"/>
    <property type="match status" value="1"/>
</dbReference>
<dbReference type="PROSITE" id="PS50980">
    <property type="entry name" value="COA_CT_NTER"/>
    <property type="match status" value="1"/>
</dbReference>
<dbReference type="FunFam" id="3.30.470.20:FF:000005">
    <property type="entry name" value="Acetyl-CoA carboxylase 1"/>
    <property type="match status" value="1"/>
</dbReference>